<dbReference type="AlphaFoldDB" id="A0A9X2YVR9"/>
<gene>
    <name evidence="1" type="ORF">H7I41_28905</name>
</gene>
<dbReference type="Gene3D" id="3.30.559.10">
    <property type="entry name" value="Chloramphenicol acetyltransferase-like domain"/>
    <property type="match status" value="1"/>
</dbReference>
<reference evidence="1" key="1">
    <citation type="submission" date="2020-07" db="EMBL/GenBank/DDBJ databases">
        <authorList>
            <person name="Pettersson B.M.F."/>
            <person name="Behra P.R.K."/>
            <person name="Ramesh M."/>
            <person name="Das S."/>
            <person name="Dasgupta S."/>
            <person name="Kirsebom L.A."/>
        </authorList>
    </citation>
    <scope>NUCLEOTIDE SEQUENCE</scope>
    <source>
        <strain evidence="1">DSM 44615</strain>
    </source>
</reference>
<dbReference type="RefSeq" id="WP_264016117.1">
    <property type="nucleotide sequence ID" value="NZ_JACKSJ010000258.1"/>
</dbReference>
<accession>A0A9X2YVR9</accession>
<evidence type="ECO:0000313" key="2">
    <source>
        <dbReference type="Proteomes" id="UP001140293"/>
    </source>
</evidence>
<dbReference type="SUPFAM" id="SSF52777">
    <property type="entry name" value="CoA-dependent acyltransferases"/>
    <property type="match status" value="1"/>
</dbReference>
<proteinExistence type="predicted"/>
<sequence>MDAEEKTNVLDLVDHTIFSLERAAGTTSLIQCVWAYDRPVDIAGLRRFHHHLQRGRLARRIEVSPLPFGRYRWVSPGGHSGLEVVATPRPRAAFDGWLTEQAEAALDAEHGPGWHLAVLPFTDGGTGISLAVSHCLTDAVGLCEAVADAASSAATTLNWPPAQSRTRWRAIREDAGQTLRDVPGIARAAAAAARFIRSSSGAAEQADAPVAPAAEVDEPVTVPSATVFVDAADWDARAASLGGTSNTLLAAVAARLAQRVGRVAADGSVTLTMPISRRCAGDTRANAITNVDIVVDPAPTATDLRPIRTATKRALTRSADQPDERWTLLPLIPLTPERLRRQWVGAATNSAASVGASNVGLVAAAVNRPDGTDADHFAMRSLQSGMTTAMLHRQGGVLSVLSGRAGDRVFISVVGYQPQQPGSDESLQQHISDTLRDFTLTPTAGWHRAPAAAQNAHNRGNRD</sequence>
<reference evidence="1" key="2">
    <citation type="journal article" date="2022" name="BMC Genomics">
        <title>Comparative genome analysis of mycobacteria focusing on tRNA and non-coding RNA.</title>
        <authorList>
            <person name="Behra P.R.K."/>
            <person name="Pettersson B.M.F."/>
            <person name="Ramesh M."/>
            <person name="Das S."/>
            <person name="Dasgupta S."/>
            <person name="Kirsebom L.A."/>
        </authorList>
    </citation>
    <scope>NUCLEOTIDE SEQUENCE</scope>
    <source>
        <strain evidence="1">DSM 44615</strain>
    </source>
</reference>
<protein>
    <recommendedName>
        <fullName evidence="3">Fatty acyl-AMP ligase FadD28 and polyketide synthase</fullName>
    </recommendedName>
</protein>
<comment type="caution">
    <text evidence="1">The sequence shown here is derived from an EMBL/GenBank/DDBJ whole genome shotgun (WGS) entry which is preliminary data.</text>
</comment>
<name>A0A9X2YVR9_9MYCO</name>
<dbReference type="EMBL" id="JACKSJ010000258">
    <property type="protein sequence ID" value="MCV7173946.1"/>
    <property type="molecule type" value="Genomic_DNA"/>
</dbReference>
<organism evidence="1 2">
    <name type="scientific">[Mycobacterium] manitobense</name>
    <dbReference type="NCBI Taxonomy" id="190147"/>
    <lineage>
        <taxon>Bacteria</taxon>
        <taxon>Bacillati</taxon>
        <taxon>Actinomycetota</taxon>
        <taxon>Actinomycetes</taxon>
        <taxon>Mycobacteriales</taxon>
        <taxon>Mycobacteriaceae</taxon>
        <taxon>Mycolicibacterium</taxon>
    </lineage>
</organism>
<evidence type="ECO:0000313" key="1">
    <source>
        <dbReference type="EMBL" id="MCV7173946.1"/>
    </source>
</evidence>
<dbReference type="Proteomes" id="UP001140293">
    <property type="component" value="Unassembled WGS sequence"/>
</dbReference>
<evidence type="ECO:0008006" key="3">
    <source>
        <dbReference type="Google" id="ProtNLM"/>
    </source>
</evidence>
<dbReference type="InterPro" id="IPR023213">
    <property type="entry name" value="CAT-like_dom_sf"/>
</dbReference>
<keyword evidence="2" id="KW-1185">Reference proteome</keyword>